<feature type="transmembrane region" description="Helical" evidence="1">
    <location>
        <begin position="114"/>
        <end position="136"/>
    </location>
</feature>
<name>A0A376A9G3_9HYPH</name>
<evidence type="ECO:0008006" key="4">
    <source>
        <dbReference type="Google" id="ProtNLM"/>
    </source>
</evidence>
<feature type="transmembrane region" description="Helical" evidence="1">
    <location>
        <begin position="156"/>
        <end position="177"/>
    </location>
</feature>
<keyword evidence="1" id="KW-0812">Transmembrane</keyword>
<sequence length="185" mass="20136">MGRNTMIALLLAVSAALLAWMVWSLDPEFARLSGAGGFLDARLSGYDAEAVVALGTALSDPARVEARELLRFMYLGPDLVLPLAVTLALCLLLRGFAPRAVLYGRRLDARHARLLCLLPFLYGLVDYAENIGFLTYFPPATPGEWAALNLPGILPWISRVKFALLAVSILLVLRLVLFGRAGAKR</sequence>
<dbReference type="RefSeq" id="WP_115671585.1">
    <property type="nucleotide sequence ID" value="NZ_UEYP01000010.1"/>
</dbReference>
<organism evidence="2 3">
    <name type="scientific">Ciceribacter selenitireducens ATCC BAA-1503</name>
    <dbReference type="NCBI Taxonomy" id="1336235"/>
    <lineage>
        <taxon>Bacteria</taxon>
        <taxon>Pseudomonadati</taxon>
        <taxon>Pseudomonadota</taxon>
        <taxon>Alphaproteobacteria</taxon>
        <taxon>Hyphomicrobiales</taxon>
        <taxon>Rhizobiaceae</taxon>
        <taxon>Ciceribacter</taxon>
    </lineage>
</organism>
<reference evidence="3" key="1">
    <citation type="submission" date="2018-07" db="EMBL/GenBank/DDBJ databases">
        <authorList>
            <person name="Peiro R."/>
            <person name="Begona"/>
            <person name="Cbmso G."/>
            <person name="Lopez M."/>
            <person name="Gonzalez S."/>
        </authorList>
    </citation>
    <scope>NUCLEOTIDE SEQUENCE [LARGE SCALE GENOMIC DNA]</scope>
</reference>
<keyword evidence="1" id="KW-0472">Membrane</keyword>
<evidence type="ECO:0000313" key="3">
    <source>
        <dbReference type="Proteomes" id="UP000254764"/>
    </source>
</evidence>
<proteinExistence type="predicted"/>
<dbReference type="OrthoDB" id="8304878at2"/>
<gene>
    <name evidence="2" type="ORF">RHIZ70_120</name>
</gene>
<keyword evidence="3" id="KW-1185">Reference proteome</keyword>
<protein>
    <recommendedName>
        <fullName evidence="4">Transmembrane protein</fullName>
    </recommendedName>
</protein>
<evidence type="ECO:0000256" key="1">
    <source>
        <dbReference type="SAM" id="Phobius"/>
    </source>
</evidence>
<dbReference type="EMBL" id="UEYP01000010">
    <property type="protein sequence ID" value="SSC64412.1"/>
    <property type="molecule type" value="Genomic_DNA"/>
</dbReference>
<evidence type="ECO:0000313" key="2">
    <source>
        <dbReference type="EMBL" id="SSC64412.1"/>
    </source>
</evidence>
<dbReference type="AlphaFoldDB" id="A0A376A9G3"/>
<keyword evidence="1" id="KW-1133">Transmembrane helix</keyword>
<dbReference type="Proteomes" id="UP000254764">
    <property type="component" value="Unassembled WGS sequence"/>
</dbReference>
<feature type="transmembrane region" description="Helical" evidence="1">
    <location>
        <begin position="79"/>
        <end position="102"/>
    </location>
</feature>
<accession>A0A376A9G3</accession>